<proteinExistence type="inferred from homology"/>
<feature type="region of interest" description="Disordered" evidence="4">
    <location>
        <begin position="652"/>
        <end position="676"/>
    </location>
</feature>
<dbReference type="Proteomes" id="UP000271162">
    <property type="component" value="Unassembled WGS sequence"/>
</dbReference>
<evidence type="ECO:0000313" key="6">
    <source>
        <dbReference type="EMBL" id="VDL64087.1"/>
    </source>
</evidence>
<protein>
    <submittedName>
        <fullName evidence="8">Sas10 domain-containing protein</fullName>
    </submittedName>
</protein>
<dbReference type="PANTHER" id="PTHR13237:SF8">
    <property type="entry name" value="SOMETHING ABOUT SILENCING PROTEIN 10"/>
    <property type="match status" value="1"/>
</dbReference>
<evidence type="ECO:0000313" key="8">
    <source>
        <dbReference type="WBParaSite" id="NBR_0000095101-mRNA-1"/>
    </source>
</evidence>
<name>A0A0N4XEJ9_NIPBR</name>
<dbReference type="AlphaFoldDB" id="A0A0N4XEJ9"/>
<dbReference type="PANTHER" id="PTHR13237">
    <property type="entry name" value="SOMETHING ABOUT SILENCING PROTEIN 10-RELATED"/>
    <property type="match status" value="1"/>
</dbReference>
<keyword evidence="3" id="KW-0539">Nucleus</keyword>
<evidence type="ECO:0000256" key="1">
    <source>
        <dbReference type="ARBA" id="ARBA00004123"/>
    </source>
</evidence>
<keyword evidence="7" id="KW-1185">Reference proteome</keyword>
<dbReference type="STRING" id="27835.A0A0N4XEJ9"/>
<reference evidence="8" key="1">
    <citation type="submission" date="2017-02" db="UniProtKB">
        <authorList>
            <consortium name="WormBaseParasite"/>
        </authorList>
    </citation>
    <scope>IDENTIFICATION</scope>
</reference>
<sequence length="721" mass="80588">MKVIVNPLIPVTEHLSRTSNVRKQLLLVFDVYSRYMMNLLFYLRLKTESLEKKNASDEAVDSHPVLGRIEKYSKMIRKVDEFLDKNASSLKKLIERAKSGEMCDSLVVEPQSKIVAKDEVDAEVNVGSDGDAGDQDADGTMTAEERRKANKQIAKNYAPDTGRHKKKKDPRIAKTKNRKRYKEAVKKVHSQVGTMRKELQKYSGESRGIRMVKKCAYIIDERLGSVYFPIEAASISGPCSDLREKFTTDEEVIFTAQKHAQAQNDCQYVATSVVKKRELIPATGKICEIYDKYCYAEIKKYGRVFVPYSARNSFNKLNKPWLGYGAEIDKRIHLKPDIKNCRYVAWSIDMNVADEKKGYDKVHDTAKEQIGIIVICPAEGDLTVYSSACLPSSQREPWMQLGTCIRYDVVRQTDGGSRCTWVVKSVENLGLLYEIIVDNKDSSKLLLRLNAVVNRVSSGTYTAWLWNDVIGRIFVPSYQFKCRLRAMTCVEIVASWTGVFEDVPWTAVELEVLGDDTAIRTQNASLLLTDDNWTLPPPVLPKPTEQAPPNIVSPLPATLPEMDQTHDALFSAVTGSNDNGMAPMSPIITEPAELSPVARSFGTEGTNNYPNQVDLLDQLDLGMLAYASAIYSHSDNIWGPVKGLGTFGTMSMSDSLLPPPSGSSPSSPTSADATTQTDIMSEQEVLKDIMNNKELFSKVVYQEVVTQRKDRMVNFSPGRGV</sequence>
<evidence type="ECO:0000313" key="7">
    <source>
        <dbReference type="Proteomes" id="UP000271162"/>
    </source>
</evidence>
<feature type="domain" description="Sas10 C-terminal" evidence="5">
    <location>
        <begin position="144"/>
        <end position="210"/>
    </location>
</feature>
<comment type="subcellular location">
    <subcellularLocation>
        <location evidence="1">Nucleus</location>
    </subcellularLocation>
</comment>
<dbReference type="GO" id="GO:0000462">
    <property type="term" value="P:maturation of SSU-rRNA from tricistronic rRNA transcript (SSU-rRNA, 5.8S rRNA, LSU-rRNA)"/>
    <property type="evidence" value="ECO:0007669"/>
    <property type="project" value="TreeGrafter"/>
</dbReference>
<dbReference type="WBParaSite" id="NBR_0000095101-mRNA-1">
    <property type="protein sequence ID" value="NBR_0000095101-mRNA-1"/>
    <property type="gene ID" value="NBR_0000095101"/>
</dbReference>
<comment type="similarity">
    <text evidence="2">Belongs to the SAS10 family.</text>
</comment>
<evidence type="ECO:0000256" key="2">
    <source>
        <dbReference type="ARBA" id="ARBA00010979"/>
    </source>
</evidence>
<reference evidence="6 7" key="2">
    <citation type="submission" date="2018-11" db="EMBL/GenBank/DDBJ databases">
        <authorList>
            <consortium name="Pathogen Informatics"/>
        </authorList>
    </citation>
    <scope>NUCLEOTIDE SEQUENCE [LARGE SCALE GENOMIC DNA]</scope>
</reference>
<evidence type="ECO:0000256" key="3">
    <source>
        <dbReference type="ARBA" id="ARBA00023242"/>
    </source>
</evidence>
<evidence type="ECO:0000259" key="5">
    <source>
        <dbReference type="Pfam" id="PF09368"/>
    </source>
</evidence>
<accession>A0A0N4XEJ9</accession>
<feature type="compositionally biased region" description="Basic residues" evidence="4">
    <location>
        <begin position="163"/>
        <end position="178"/>
    </location>
</feature>
<organism evidence="8">
    <name type="scientific">Nippostrongylus brasiliensis</name>
    <name type="common">Rat hookworm</name>
    <dbReference type="NCBI Taxonomy" id="27835"/>
    <lineage>
        <taxon>Eukaryota</taxon>
        <taxon>Metazoa</taxon>
        <taxon>Ecdysozoa</taxon>
        <taxon>Nematoda</taxon>
        <taxon>Chromadorea</taxon>
        <taxon>Rhabditida</taxon>
        <taxon>Rhabditina</taxon>
        <taxon>Rhabditomorpha</taxon>
        <taxon>Strongyloidea</taxon>
        <taxon>Heligmosomidae</taxon>
        <taxon>Nippostrongylus</taxon>
    </lineage>
</organism>
<dbReference type="EMBL" id="UYSL01000590">
    <property type="protein sequence ID" value="VDL64087.1"/>
    <property type="molecule type" value="Genomic_DNA"/>
</dbReference>
<feature type="compositionally biased region" description="Low complexity" evidence="4">
    <location>
        <begin position="663"/>
        <end position="675"/>
    </location>
</feature>
<dbReference type="InterPro" id="IPR018972">
    <property type="entry name" value="Sas10_C_dom"/>
</dbReference>
<gene>
    <name evidence="6" type="ORF">NBR_LOCUS952</name>
</gene>
<evidence type="ECO:0000256" key="4">
    <source>
        <dbReference type="SAM" id="MobiDB-lite"/>
    </source>
</evidence>
<feature type="region of interest" description="Disordered" evidence="4">
    <location>
        <begin position="155"/>
        <end position="178"/>
    </location>
</feature>
<dbReference type="GO" id="GO:0032040">
    <property type="term" value="C:small-subunit processome"/>
    <property type="evidence" value="ECO:0007669"/>
    <property type="project" value="TreeGrafter"/>
</dbReference>
<dbReference type="Pfam" id="PF09368">
    <property type="entry name" value="Sas10"/>
    <property type="match status" value="1"/>
</dbReference>